<organism evidence="11 12">
    <name type="scientific">Volvox africanus</name>
    <dbReference type="NCBI Taxonomy" id="51714"/>
    <lineage>
        <taxon>Eukaryota</taxon>
        <taxon>Viridiplantae</taxon>
        <taxon>Chlorophyta</taxon>
        <taxon>core chlorophytes</taxon>
        <taxon>Chlorophyceae</taxon>
        <taxon>CS clade</taxon>
        <taxon>Chlamydomonadales</taxon>
        <taxon>Volvocaceae</taxon>
        <taxon>Volvox</taxon>
    </lineage>
</organism>
<feature type="region of interest" description="Disordered" evidence="9">
    <location>
        <begin position="267"/>
        <end position="301"/>
    </location>
</feature>
<keyword evidence="2 8" id="KW-0863">Zinc-finger</keyword>
<dbReference type="Pfam" id="PF00320">
    <property type="entry name" value="GATA"/>
    <property type="match status" value="1"/>
</dbReference>
<dbReference type="AlphaFoldDB" id="A0A8J4ARB4"/>
<feature type="compositionally biased region" description="Low complexity" evidence="9">
    <location>
        <begin position="363"/>
        <end position="377"/>
    </location>
</feature>
<evidence type="ECO:0000313" key="12">
    <source>
        <dbReference type="Proteomes" id="UP000747399"/>
    </source>
</evidence>
<dbReference type="GO" id="GO:0006355">
    <property type="term" value="P:regulation of DNA-templated transcription"/>
    <property type="evidence" value="ECO:0007669"/>
    <property type="project" value="InterPro"/>
</dbReference>
<evidence type="ECO:0000256" key="1">
    <source>
        <dbReference type="ARBA" id="ARBA00022723"/>
    </source>
</evidence>
<evidence type="ECO:0000256" key="4">
    <source>
        <dbReference type="ARBA" id="ARBA00023015"/>
    </source>
</evidence>
<dbReference type="Gene3D" id="3.30.50.10">
    <property type="entry name" value="Erythroid Transcription Factor GATA-1, subunit A"/>
    <property type="match status" value="1"/>
</dbReference>
<name>A0A8J4ARB4_9CHLO</name>
<dbReference type="GO" id="GO:0043565">
    <property type="term" value="F:sequence-specific DNA binding"/>
    <property type="evidence" value="ECO:0007669"/>
    <property type="project" value="InterPro"/>
</dbReference>
<accession>A0A8J4ARB4</accession>
<dbReference type="PANTHER" id="PTHR47172:SF24">
    <property type="entry name" value="GATA ZINC FINGER DOMAIN-CONTAINING PROTEIN 14-RELATED"/>
    <property type="match status" value="1"/>
</dbReference>
<comment type="function">
    <text evidence="7">Transcriptional regulator that specifically binds 5'-GATA-3' or 5'-GAT-3' motifs within gene promoters.</text>
</comment>
<proteinExistence type="inferred from homology"/>
<dbReference type="GO" id="GO:0008270">
    <property type="term" value="F:zinc ion binding"/>
    <property type="evidence" value="ECO:0007669"/>
    <property type="project" value="UniProtKB-KW"/>
</dbReference>
<feature type="region of interest" description="Disordered" evidence="9">
    <location>
        <begin position="354"/>
        <end position="382"/>
    </location>
</feature>
<dbReference type="CDD" id="cd00202">
    <property type="entry name" value="ZnF_GATA"/>
    <property type="match status" value="1"/>
</dbReference>
<dbReference type="PROSITE" id="PS50114">
    <property type="entry name" value="GATA_ZN_FINGER_2"/>
    <property type="match status" value="1"/>
</dbReference>
<dbReference type="SUPFAM" id="SSF57716">
    <property type="entry name" value="Glucocorticoid receptor-like (DNA-binding domain)"/>
    <property type="match status" value="1"/>
</dbReference>
<gene>
    <name evidence="11" type="ORF">Vafri_2456</name>
</gene>
<dbReference type="InterPro" id="IPR000679">
    <property type="entry name" value="Znf_GATA"/>
</dbReference>
<evidence type="ECO:0000256" key="2">
    <source>
        <dbReference type="ARBA" id="ARBA00022771"/>
    </source>
</evidence>
<evidence type="ECO:0000256" key="9">
    <source>
        <dbReference type="SAM" id="MobiDB-lite"/>
    </source>
</evidence>
<evidence type="ECO:0000256" key="7">
    <source>
        <dbReference type="ARBA" id="ARBA00037539"/>
    </source>
</evidence>
<evidence type="ECO:0000256" key="8">
    <source>
        <dbReference type="PROSITE-ProRule" id="PRU00094"/>
    </source>
</evidence>
<keyword evidence="12" id="KW-1185">Reference proteome</keyword>
<keyword evidence="5" id="KW-0804">Transcription</keyword>
<evidence type="ECO:0000313" key="11">
    <source>
        <dbReference type="EMBL" id="GIL45290.1"/>
    </source>
</evidence>
<comment type="similarity">
    <text evidence="6">Belongs to the type IV zinc-finger family. Class B subfamily.</text>
</comment>
<dbReference type="Proteomes" id="UP000747399">
    <property type="component" value="Unassembled WGS sequence"/>
</dbReference>
<evidence type="ECO:0000256" key="5">
    <source>
        <dbReference type="ARBA" id="ARBA00023163"/>
    </source>
</evidence>
<keyword evidence="1" id="KW-0479">Metal-binding</keyword>
<evidence type="ECO:0000256" key="6">
    <source>
        <dbReference type="ARBA" id="ARBA00024019"/>
    </source>
</evidence>
<protein>
    <recommendedName>
        <fullName evidence="10">GATA-type domain-containing protein</fullName>
    </recommendedName>
</protein>
<feature type="compositionally biased region" description="Polar residues" evidence="9">
    <location>
        <begin position="284"/>
        <end position="301"/>
    </location>
</feature>
<sequence length="530" mass="56302">MESFLIAESCPLPIDELKFILPIEDDELVCIPVADVGEFFPSRKRQAVGASDEGGPVSSAKPSKCYTQNLGLSHLPSRRSMPDCGPTCGAHSGGCLVAQPAPTVVQTAQLVQTQAPRPSQNYVLPDCRMSAFCVREHQLGVMESMHLTPQPAAGVYGPSNGVLPQSSCGRSRSQLRSKCMMQNEMPMAPATVDRPEVMPATEAPVLPSHAASIIIIPFGEDTDSPSLAPHAAATNPLDQQQRRLVGFVAPASSSVCWHGSVCGEDTEDGGDGVDGDSDEKVNAVSGTDTTPSSSKRQSSGCLSPAIGLWKDPAICVVADEASDAQAISPEPAGLEVHAEHEVCSLGAQPARSHYAQTASVRKASNTDSAATTHSTSSPLVPDQLLSLEEAPMARRRRRISALEGANEHEDLEPVAKRPRRLRPLATVDDEDMDVDTITSNAGGDDKDDEDYVMGQCCPGNLKRAHIALSRKVKMPTAKGSGATICRECGTDKTPQWRCGPEGPRTLCNACGVRYTKSLGKARPVLGRRQR</sequence>
<feature type="compositionally biased region" description="Acidic residues" evidence="9">
    <location>
        <begin position="267"/>
        <end position="277"/>
    </location>
</feature>
<reference evidence="11" key="1">
    <citation type="journal article" date="2021" name="Proc. Natl. Acad. Sci. U.S.A.">
        <title>Three genomes in the algal genus Volvox reveal the fate of a haploid sex-determining region after a transition to homothallism.</title>
        <authorList>
            <person name="Yamamoto K."/>
            <person name="Hamaji T."/>
            <person name="Kawai-Toyooka H."/>
            <person name="Matsuzaki R."/>
            <person name="Takahashi F."/>
            <person name="Nishimura Y."/>
            <person name="Kawachi M."/>
            <person name="Noguchi H."/>
            <person name="Minakuchi Y."/>
            <person name="Umen J.G."/>
            <person name="Toyoda A."/>
            <person name="Nozaki H."/>
        </authorList>
    </citation>
    <scope>NUCLEOTIDE SEQUENCE</scope>
    <source>
        <strain evidence="11">NIES-3780</strain>
    </source>
</reference>
<dbReference type="SMART" id="SM00401">
    <property type="entry name" value="ZnF_GATA"/>
    <property type="match status" value="1"/>
</dbReference>
<evidence type="ECO:0000256" key="3">
    <source>
        <dbReference type="ARBA" id="ARBA00022833"/>
    </source>
</evidence>
<feature type="domain" description="GATA-type" evidence="10">
    <location>
        <begin position="479"/>
        <end position="530"/>
    </location>
</feature>
<keyword evidence="3" id="KW-0862">Zinc</keyword>
<comment type="caution">
    <text evidence="11">The sequence shown here is derived from an EMBL/GenBank/DDBJ whole genome shotgun (WGS) entry which is preliminary data.</text>
</comment>
<keyword evidence="4" id="KW-0805">Transcription regulation</keyword>
<dbReference type="PANTHER" id="PTHR47172">
    <property type="entry name" value="OS01G0976800 PROTEIN"/>
    <property type="match status" value="1"/>
</dbReference>
<evidence type="ECO:0000259" key="10">
    <source>
        <dbReference type="PROSITE" id="PS50114"/>
    </source>
</evidence>
<dbReference type="EMBL" id="BNCO01000003">
    <property type="protein sequence ID" value="GIL45290.1"/>
    <property type="molecule type" value="Genomic_DNA"/>
</dbReference>
<dbReference type="InterPro" id="IPR013088">
    <property type="entry name" value="Znf_NHR/GATA"/>
</dbReference>